<dbReference type="InterPro" id="IPR023214">
    <property type="entry name" value="HAD_sf"/>
</dbReference>
<dbReference type="RefSeq" id="WP_005978805.1">
    <property type="nucleotide sequence ID" value="NZ_CABKNW010000004.1"/>
</dbReference>
<dbReference type="Pfam" id="PF08282">
    <property type="entry name" value="Hydrolase_3"/>
    <property type="match status" value="1"/>
</dbReference>
<dbReference type="AlphaFoldDB" id="A0AAX2J684"/>
<dbReference type="EMBL" id="LS483487">
    <property type="protein sequence ID" value="SQI99436.1"/>
    <property type="molecule type" value="Genomic_DNA"/>
</dbReference>
<dbReference type="SFLD" id="SFLDS00003">
    <property type="entry name" value="Haloacid_Dehalogenase"/>
    <property type="match status" value="1"/>
</dbReference>
<dbReference type="PANTHER" id="PTHR10000">
    <property type="entry name" value="PHOSPHOSERINE PHOSPHATASE"/>
    <property type="match status" value="1"/>
</dbReference>
<dbReference type="GO" id="GO:0016791">
    <property type="term" value="F:phosphatase activity"/>
    <property type="evidence" value="ECO:0007669"/>
    <property type="project" value="TreeGrafter"/>
</dbReference>
<dbReference type="InterPro" id="IPR036412">
    <property type="entry name" value="HAD-like_sf"/>
</dbReference>
<evidence type="ECO:0000313" key="2">
    <source>
        <dbReference type="Proteomes" id="UP000249008"/>
    </source>
</evidence>
<dbReference type="InterPro" id="IPR000150">
    <property type="entry name" value="Cof"/>
</dbReference>
<keyword evidence="1" id="KW-0413">Isomerase</keyword>
<dbReference type="InterPro" id="IPR006379">
    <property type="entry name" value="HAD-SF_hydro_IIB"/>
</dbReference>
<dbReference type="GeneID" id="78454729"/>
<organism evidence="1 2">
    <name type="scientific">Fusobacterium ulcerans</name>
    <dbReference type="NCBI Taxonomy" id="861"/>
    <lineage>
        <taxon>Bacteria</taxon>
        <taxon>Fusobacteriati</taxon>
        <taxon>Fusobacteriota</taxon>
        <taxon>Fusobacteriia</taxon>
        <taxon>Fusobacteriales</taxon>
        <taxon>Fusobacteriaceae</taxon>
        <taxon>Fusobacterium</taxon>
    </lineage>
</organism>
<proteinExistence type="predicted"/>
<dbReference type="PANTHER" id="PTHR10000:SF25">
    <property type="entry name" value="PHOSPHATASE YKRA-RELATED"/>
    <property type="match status" value="1"/>
</dbReference>
<dbReference type="GO" id="GO:0000287">
    <property type="term" value="F:magnesium ion binding"/>
    <property type="evidence" value="ECO:0007669"/>
    <property type="project" value="TreeGrafter"/>
</dbReference>
<protein>
    <submittedName>
        <fullName evidence="1">Bifunctional phosphatase/peptidyl-prolyl cis-trans isomerase</fullName>
    </submittedName>
</protein>
<dbReference type="SFLD" id="SFLDG01140">
    <property type="entry name" value="C2.B:_Phosphomannomutase_and_P"/>
    <property type="match status" value="1"/>
</dbReference>
<name>A0AAX2J684_9FUSO</name>
<dbReference type="NCBIfam" id="TIGR00099">
    <property type="entry name" value="Cof-subfamily"/>
    <property type="match status" value="1"/>
</dbReference>
<dbReference type="NCBIfam" id="TIGR01484">
    <property type="entry name" value="HAD-SF-IIB"/>
    <property type="match status" value="1"/>
</dbReference>
<dbReference type="KEGG" id="ful:C4N20_07905"/>
<gene>
    <name evidence="1" type="ORF">NCTC12112_00130</name>
</gene>
<sequence length="260" mass="28767">MNIKDTKIIFFDIDGTLLKLGTKELSPKMKETLLKLKSNHIKICIATGRALLTIPKFEGIDFDAIIAFNGSYCCTKKNVIYKNPIPAKTVHQIIKNASSIDRPVALASLDMLGANGSDQDLEDYFKIAHEPVPTEVDFDYLSKQDIYQIMSGGRKEEYSSLLREVDGAEITAWWDRAVDIIPLSGSKALGIQKTLEHFNLTKEQAIAFGDGNNDIPMLKSVGIGIAMGNAGAEVKKMADVVCDSVENDGIYKYCKKYHLL</sequence>
<dbReference type="GO" id="GO:0005829">
    <property type="term" value="C:cytosol"/>
    <property type="evidence" value="ECO:0007669"/>
    <property type="project" value="TreeGrafter"/>
</dbReference>
<evidence type="ECO:0000313" key="1">
    <source>
        <dbReference type="EMBL" id="SQI99436.1"/>
    </source>
</evidence>
<dbReference type="Gene3D" id="3.40.50.1000">
    <property type="entry name" value="HAD superfamily/HAD-like"/>
    <property type="match status" value="1"/>
</dbReference>
<dbReference type="GO" id="GO:0016853">
    <property type="term" value="F:isomerase activity"/>
    <property type="evidence" value="ECO:0007669"/>
    <property type="project" value="UniProtKB-KW"/>
</dbReference>
<dbReference type="Proteomes" id="UP000249008">
    <property type="component" value="Chromosome 1"/>
</dbReference>
<dbReference type="SUPFAM" id="SSF56784">
    <property type="entry name" value="HAD-like"/>
    <property type="match status" value="1"/>
</dbReference>
<dbReference type="PROSITE" id="PS01229">
    <property type="entry name" value="COF_2"/>
    <property type="match status" value="1"/>
</dbReference>
<dbReference type="Gene3D" id="3.30.1240.10">
    <property type="match status" value="1"/>
</dbReference>
<reference evidence="1 2" key="1">
    <citation type="submission" date="2018-06" db="EMBL/GenBank/DDBJ databases">
        <authorList>
            <consortium name="Pathogen Informatics"/>
            <person name="Doyle S."/>
        </authorList>
    </citation>
    <scope>NUCLEOTIDE SEQUENCE [LARGE SCALE GENOMIC DNA]</scope>
    <source>
        <strain evidence="1 2">NCTC12112</strain>
    </source>
</reference>
<accession>A0AAX2J684</accession>